<reference evidence="2 3" key="1">
    <citation type="submission" date="2019-01" db="EMBL/GenBank/DDBJ databases">
        <title>A chromosome-scale genome assembly of the yellow perch, Perca flavescens.</title>
        <authorList>
            <person name="Feron R."/>
            <person name="Morvezen R."/>
            <person name="Bestin A."/>
            <person name="Haffray P."/>
            <person name="Klopp C."/>
            <person name="Zahm M."/>
            <person name="Cabau C."/>
            <person name="Roques C."/>
            <person name="Donnadieu C."/>
            <person name="Bouchez O."/>
            <person name="Christie M."/>
            <person name="Larson W."/>
            <person name="Guiguen Y."/>
        </authorList>
    </citation>
    <scope>NUCLEOTIDE SEQUENCE [LARGE SCALE GENOMIC DNA]</scope>
    <source>
        <strain evidence="2">YP-PL-M2</strain>
        <tissue evidence="2">Blood</tissue>
    </source>
</reference>
<evidence type="ECO:0000313" key="2">
    <source>
        <dbReference type="EMBL" id="TDH01147.1"/>
    </source>
</evidence>
<organism evidence="2 3">
    <name type="scientific">Perca flavescens</name>
    <name type="common">American yellow perch</name>
    <name type="synonym">Morone flavescens</name>
    <dbReference type="NCBI Taxonomy" id="8167"/>
    <lineage>
        <taxon>Eukaryota</taxon>
        <taxon>Metazoa</taxon>
        <taxon>Chordata</taxon>
        <taxon>Craniata</taxon>
        <taxon>Vertebrata</taxon>
        <taxon>Euteleostomi</taxon>
        <taxon>Actinopterygii</taxon>
        <taxon>Neopterygii</taxon>
        <taxon>Teleostei</taxon>
        <taxon>Neoteleostei</taxon>
        <taxon>Acanthomorphata</taxon>
        <taxon>Eupercaria</taxon>
        <taxon>Perciformes</taxon>
        <taxon>Percoidei</taxon>
        <taxon>Percidae</taxon>
        <taxon>Percinae</taxon>
        <taxon>Perca</taxon>
    </lineage>
</organism>
<keyword evidence="3" id="KW-1185">Reference proteome</keyword>
<dbReference type="EMBL" id="SCKG01000017">
    <property type="protein sequence ID" value="TDH01147.1"/>
    <property type="molecule type" value="Genomic_DNA"/>
</dbReference>
<protein>
    <submittedName>
        <fullName evidence="2">Uncharacterized protein</fullName>
    </submittedName>
</protein>
<dbReference type="Proteomes" id="UP000295070">
    <property type="component" value="Chromosome 17"/>
</dbReference>
<proteinExistence type="predicted"/>
<gene>
    <name evidence="2" type="ORF">EPR50_G00177040</name>
</gene>
<dbReference type="AlphaFoldDB" id="A0A484CC00"/>
<dbReference type="STRING" id="8167.A0A484CC00"/>
<evidence type="ECO:0000256" key="1">
    <source>
        <dbReference type="SAM" id="MobiDB-lite"/>
    </source>
</evidence>
<feature type="region of interest" description="Disordered" evidence="1">
    <location>
        <begin position="100"/>
        <end position="121"/>
    </location>
</feature>
<comment type="caution">
    <text evidence="2">The sequence shown here is derived from an EMBL/GenBank/DDBJ whole genome shotgun (WGS) entry which is preliminary data.</text>
</comment>
<evidence type="ECO:0000313" key="3">
    <source>
        <dbReference type="Proteomes" id="UP000295070"/>
    </source>
</evidence>
<feature type="region of interest" description="Disordered" evidence="1">
    <location>
        <begin position="34"/>
        <end position="54"/>
    </location>
</feature>
<sequence>MRDECKNVHQASTLPSISDEYLLAVAVRKAGVDVKAEPRRRKAMGDSVPEPDQEAKAWRQAQLEQRHLEAYRNLHRLRDALGLRYAALLKDKVHSQRLLLQQRRNETAPAKSENETKRKQKKLAFSKLQHNDSYLKSLPKTSYYMVGFVPNTGSI</sequence>
<name>A0A484CC00_PERFV</name>
<accession>A0A484CC00</accession>